<name>A0A2Z6N6N6_TRISU</name>
<evidence type="ECO:0000256" key="2">
    <source>
        <dbReference type="SAM" id="MobiDB-lite"/>
    </source>
</evidence>
<dbReference type="OrthoDB" id="1414696at2759"/>
<feature type="compositionally biased region" description="Basic and acidic residues" evidence="2">
    <location>
        <begin position="304"/>
        <end position="315"/>
    </location>
</feature>
<proteinExistence type="predicted"/>
<reference evidence="5" key="1">
    <citation type="journal article" date="2017" name="Front. Plant Sci.">
        <title>Climate Clever Clovers: New Paradigm to Reduce the Environmental Footprint of Ruminants by Breeding Low Methanogenic Forages Utilizing Haplotype Variation.</title>
        <authorList>
            <person name="Kaur P."/>
            <person name="Appels R."/>
            <person name="Bayer P.E."/>
            <person name="Keeble-Gagnere G."/>
            <person name="Wang J."/>
            <person name="Hirakawa H."/>
            <person name="Shirasawa K."/>
            <person name="Vercoe P."/>
            <person name="Stefanova K."/>
            <person name="Durmic Z."/>
            <person name="Nichols P."/>
            <person name="Revell C."/>
            <person name="Isobe S.N."/>
            <person name="Edwards D."/>
            <person name="Erskine W."/>
        </authorList>
    </citation>
    <scope>NUCLEOTIDE SEQUENCE [LARGE SCALE GENOMIC DNA]</scope>
    <source>
        <strain evidence="5">cv. Daliak</strain>
    </source>
</reference>
<accession>A0A2Z6N6N6</accession>
<dbReference type="InterPro" id="IPR021109">
    <property type="entry name" value="Peptidase_aspartic_dom_sf"/>
</dbReference>
<evidence type="ECO:0000256" key="1">
    <source>
        <dbReference type="SAM" id="Coils"/>
    </source>
</evidence>
<keyword evidence="1" id="KW-0175">Coiled coil</keyword>
<protein>
    <recommendedName>
        <fullName evidence="3">Retrotransposon gag domain-containing protein</fullName>
    </recommendedName>
</protein>
<dbReference type="InterPro" id="IPR005162">
    <property type="entry name" value="Retrotrans_gag_dom"/>
</dbReference>
<dbReference type="Gene3D" id="2.40.70.10">
    <property type="entry name" value="Acid Proteases"/>
    <property type="match status" value="1"/>
</dbReference>
<feature type="coiled-coil region" evidence="1">
    <location>
        <begin position="182"/>
        <end position="209"/>
    </location>
</feature>
<keyword evidence="5" id="KW-1185">Reference proteome</keyword>
<feature type="compositionally biased region" description="Pro residues" evidence="2">
    <location>
        <begin position="319"/>
        <end position="329"/>
    </location>
</feature>
<dbReference type="EMBL" id="DF973813">
    <property type="protein sequence ID" value="GAU40544.1"/>
    <property type="molecule type" value="Genomic_DNA"/>
</dbReference>
<evidence type="ECO:0000313" key="5">
    <source>
        <dbReference type="Proteomes" id="UP000242715"/>
    </source>
</evidence>
<evidence type="ECO:0000259" key="3">
    <source>
        <dbReference type="Pfam" id="PF03732"/>
    </source>
</evidence>
<dbReference type="AlphaFoldDB" id="A0A2Z6N6N6"/>
<evidence type="ECO:0000313" key="4">
    <source>
        <dbReference type="EMBL" id="GAU40544.1"/>
    </source>
</evidence>
<feature type="domain" description="Retrotransposon gag" evidence="3">
    <location>
        <begin position="77"/>
        <end position="122"/>
    </location>
</feature>
<gene>
    <name evidence="4" type="ORF">TSUD_367100</name>
</gene>
<dbReference type="Proteomes" id="UP000242715">
    <property type="component" value="Unassembled WGS sequence"/>
</dbReference>
<dbReference type="PANTHER" id="PTHR33067">
    <property type="entry name" value="RNA-DIRECTED DNA POLYMERASE-RELATED"/>
    <property type="match status" value="1"/>
</dbReference>
<dbReference type="PANTHER" id="PTHR33067:SF15">
    <property type="entry name" value="RNA-DIRECTED DNA POLYMERASE"/>
    <property type="match status" value="1"/>
</dbReference>
<feature type="region of interest" description="Disordered" evidence="2">
    <location>
        <begin position="297"/>
        <end position="355"/>
    </location>
</feature>
<sequence>MTEQRTLRELSAPDANYNSFCIDYPTVAASFELKSGLIHLLPKFSGFAGEDPHRHLKEFQVVCSTPLRPEGITEDMKEICGIRQADNESLAEYWERFKHLVSSCPQHQITEQLLVQYFYEGLLSMDKNILDAASGGVLVDKIPAAAKALIENMSLNSQQFTSRSNYVAETKGVNEIQASSSNRALESRIDELTSLIKQLALEKTQIERVCGPSLEDFVKQMVAQNTLFQQQMVTHNLQFQQTANACINDLKTQVEQLATTVNLIQNQGSRNLPAQTLPNLNVSAITLRSGKEVDVAVGTSAETSGEKNKKIEKNKPTHVPAPAPTAPTPEPDEAKDQPIPLPFPQRAVKSNQEDQLDKEREILDVLKKIEVNIPLLEAIKQIPRYVKFLKEMCTNKRKLKGNSRVNMSRNVSAIIQQTDLPEKCEDLGVFTVPGTIGNTEFGSCMLDLGSSINVMPTSIYNSLSLGPMQPTGLVIQLENRSITCPKGVVEDVCNIPDFRDINYTHFK</sequence>
<dbReference type="Pfam" id="PF03732">
    <property type="entry name" value="Retrotrans_gag"/>
    <property type="match status" value="1"/>
</dbReference>
<organism evidence="4 5">
    <name type="scientific">Trifolium subterraneum</name>
    <name type="common">Subterranean clover</name>
    <dbReference type="NCBI Taxonomy" id="3900"/>
    <lineage>
        <taxon>Eukaryota</taxon>
        <taxon>Viridiplantae</taxon>
        <taxon>Streptophyta</taxon>
        <taxon>Embryophyta</taxon>
        <taxon>Tracheophyta</taxon>
        <taxon>Spermatophyta</taxon>
        <taxon>Magnoliopsida</taxon>
        <taxon>eudicotyledons</taxon>
        <taxon>Gunneridae</taxon>
        <taxon>Pentapetalae</taxon>
        <taxon>rosids</taxon>
        <taxon>fabids</taxon>
        <taxon>Fabales</taxon>
        <taxon>Fabaceae</taxon>
        <taxon>Papilionoideae</taxon>
        <taxon>50 kb inversion clade</taxon>
        <taxon>NPAAA clade</taxon>
        <taxon>Hologalegina</taxon>
        <taxon>IRL clade</taxon>
        <taxon>Trifolieae</taxon>
        <taxon>Trifolium</taxon>
    </lineage>
</organism>